<evidence type="ECO:0000313" key="1">
    <source>
        <dbReference type="EMBL" id="KKM66795.1"/>
    </source>
</evidence>
<reference evidence="1" key="1">
    <citation type="journal article" date="2015" name="Nature">
        <title>Complex archaea that bridge the gap between prokaryotes and eukaryotes.</title>
        <authorList>
            <person name="Spang A."/>
            <person name="Saw J.H."/>
            <person name="Jorgensen S.L."/>
            <person name="Zaremba-Niedzwiedzka K."/>
            <person name="Martijn J."/>
            <person name="Lind A.E."/>
            <person name="van Eijk R."/>
            <person name="Schleper C."/>
            <person name="Guy L."/>
            <person name="Ettema T.J."/>
        </authorList>
    </citation>
    <scope>NUCLEOTIDE SEQUENCE</scope>
</reference>
<sequence>MSEESNAINELTIGIGIASRATTEALLALQAVQGRAVETAKETRDSLDALCGLLQTIAECVSPGRYGGINERDPEFRVRHFIPEAHENE</sequence>
<comment type="caution">
    <text evidence="1">The sequence shown here is derived from an EMBL/GenBank/DDBJ whole genome shotgun (WGS) entry which is preliminary data.</text>
</comment>
<accession>A0A0F9LR09</accession>
<proteinExistence type="predicted"/>
<dbReference type="AlphaFoldDB" id="A0A0F9LR09"/>
<organism evidence="1">
    <name type="scientific">marine sediment metagenome</name>
    <dbReference type="NCBI Taxonomy" id="412755"/>
    <lineage>
        <taxon>unclassified sequences</taxon>
        <taxon>metagenomes</taxon>
        <taxon>ecological metagenomes</taxon>
    </lineage>
</organism>
<dbReference type="EMBL" id="LAZR01010463">
    <property type="protein sequence ID" value="KKM66795.1"/>
    <property type="molecule type" value="Genomic_DNA"/>
</dbReference>
<protein>
    <submittedName>
        <fullName evidence="1">Uncharacterized protein</fullName>
    </submittedName>
</protein>
<gene>
    <name evidence="1" type="ORF">LCGC14_1477550</name>
</gene>
<name>A0A0F9LR09_9ZZZZ</name>